<dbReference type="Gene3D" id="3.40.50.150">
    <property type="entry name" value="Vaccinia Virus protein VP39"/>
    <property type="match status" value="1"/>
</dbReference>
<dbReference type="NCBIfam" id="NF033855">
    <property type="entry name" value="tRNA_MNMC2"/>
    <property type="match status" value="1"/>
</dbReference>
<dbReference type="InterPro" id="IPR047785">
    <property type="entry name" value="tRNA_MNMC2"/>
</dbReference>
<dbReference type="OrthoDB" id="9786494at2"/>
<dbReference type="eggNOG" id="COG4121">
    <property type="taxonomic scope" value="Bacteria"/>
</dbReference>
<dbReference type="InterPro" id="IPR008471">
    <property type="entry name" value="MnmC-like_methylTransf"/>
</dbReference>
<dbReference type="GeneID" id="68844509"/>
<dbReference type="GO" id="GO:0016645">
    <property type="term" value="F:oxidoreductase activity, acting on the CH-NH group of donors"/>
    <property type="evidence" value="ECO:0007669"/>
    <property type="project" value="InterPro"/>
</dbReference>
<dbReference type="SUPFAM" id="SSF53335">
    <property type="entry name" value="S-adenosyl-L-methionine-dependent methyltransferases"/>
    <property type="match status" value="1"/>
</dbReference>
<comment type="caution">
    <text evidence="2">The sequence shown here is derived from an EMBL/GenBank/DDBJ whole genome shotgun (WGS) entry which is preliminary data.</text>
</comment>
<organism evidence="2 3">
    <name type="scientific">Roseibium aggregatum (strain ATCC 25650 / DSM 13394 / JCM 20685 / NBRC 16684 / NCIMB 2208 / IAM 12614 / B1)</name>
    <name type="common">Stappia aggregata</name>
    <dbReference type="NCBI Taxonomy" id="384765"/>
    <lineage>
        <taxon>Bacteria</taxon>
        <taxon>Pseudomonadati</taxon>
        <taxon>Pseudomonadota</taxon>
        <taxon>Alphaproteobacteria</taxon>
        <taxon>Hyphomicrobiales</taxon>
        <taxon>Stappiaceae</taxon>
        <taxon>Roseibium</taxon>
    </lineage>
</organism>
<dbReference type="Pfam" id="PF05430">
    <property type="entry name" value="Methyltransf_30"/>
    <property type="match status" value="1"/>
</dbReference>
<feature type="domain" description="MnmC-like methyltransferase" evidence="1">
    <location>
        <begin position="107"/>
        <end position="241"/>
    </location>
</feature>
<evidence type="ECO:0000313" key="3">
    <source>
        <dbReference type="Proteomes" id="UP000004848"/>
    </source>
</evidence>
<dbReference type="InterPro" id="IPR029063">
    <property type="entry name" value="SAM-dependent_MTases_sf"/>
</dbReference>
<dbReference type="GO" id="GO:0004808">
    <property type="term" value="F:tRNA (5-methylaminomethyl-2-thiouridylate)(34)-methyltransferase activity"/>
    <property type="evidence" value="ECO:0007669"/>
    <property type="project" value="InterPro"/>
</dbReference>
<sequence length="242" mass="26349">MSIKAPDLEWLQGDVPRAEGFNDTYFSKAGGLAETRHVFLRGNGLPERFDGCERFTIAEFGFGTGLNFLTTLAAWQERPNRPELTFVTFELFPMTGEQLARALAAFPELQPLADELLKAWSPEPGWNTLNIADATLRIGIGDARELIGELRSGTADGAATVAEPTIPPIDAWYLDGFSPARNPELWDADLLKAAADLTASGGTLATYTAAGWVRRNLQAAGFEIEKTEGFAGKREMVTGRKP</sequence>
<dbReference type="Proteomes" id="UP000004848">
    <property type="component" value="Unassembled WGS sequence"/>
</dbReference>
<protein>
    <recommendedName>
        <fullName evidence="1">MnmC-like methyltransferase domain-containing protein</fullName>
    </recommendedName>
</protein>
<name>A0NLL0_ROSAI</name>
<accession>A0NLL0</accession>
<dbReference type="AlphaFoldDB" id="A0NLL0"/>
<evidence type="ECO:0000313" key="2">
    <source>
        <dbReference type="EMBL" id="EAV45955.1"/>
    </source>
</evidence>
<evidence type="ECO:0000259" key="1">
    <source>
        <dbReference type="Pfam" id="PF05430"/>
    </source>
</evidence>
<reference evidence="2 3" key="1">
    <citation type="submission" date="2006-05" db="EMBL/GenBank/DDBJ databases">
        <authorList>
            <person name="King G."/>
            <person name="Ferriera S."/>
            <person name="Johnson J."/>
            <person name="Kravitz S."/>
            <person name="Beeson K."/>
            <person name="Sutton G."/>
            <person name="Rogers Y.-H."/>
            <person name="Friedman R."/>
            <person name="Frazier M."/>
            <person name="Venter J.C."/>
        </authorList>
    </citation>
    <scope>NUCLEOTIDE SEQUENCE [LARGE SCALE GENOMIC DNA]</scope>
    <source>
        <strain evidence="3">ATCC 25650 / DSM 13394 / JCM 20685 / NBRC 16684 / NCIMB 2208 / IAM 12614 / B1</strain>
    </source>
</reference>
<dbReference type="EMBL" id="AAUW01000001">
    <property type="protein sequence ID" value="EAV45955.1"/>
    <property type="molecule type" value="Genomic_DNA"/>
</dbReference>
<gene>
    <name evidence="2" type="ORF">SIAM614_09013</name>
</gene>
<dbReference type="RefSeq" id="WP_006931148.1">
    <property type="nucleotide sequence ID" value="NZ_AAUW01000001.1"/>
</dbReference>
<dbReference type="PANTHER" id="PTHR39963">
    <property type="entry name" value="SLL0983 PROTEIN"/>
    <property type="match status" value="1"/>
</dbReference>
<dbReference type="PANTHER" id="PTHR39963:SF1">
    <property type="entry name" value="MNMC-LIKE METHYLTRANSFERASE DOMAIN-CONTAINING PROTEIN"/>
    <property type="match status" value="1"/>
</dbReference>
<proteinExistence type="predicted"/>